<feature type="signal peptide" evidence="1">
    <location>
        <begin position="1"/>
        <end position="18"/>
    </location>
</feature>
<sequence length="73" mass="8412">MRTAFALLFLLKTRSLRLSPFWYYRGALVSTWATSWVHHVPRVDSHGSVLRSTISRRYATLVKACRPAGIQHI</sequence>
<keyword evidence="1" id="KW-0732">Signal</keyword>
<organism evidence="2 3">
    <name type="scientific">Athelia psychrophila</name>
    <dbReference type="NCBI Taxonomy" id="1759441"/>
    <lineage>
        <taxon>Eukaryota</taxon>
        <taxon>Fungi</taxon>
        <taxon>Dikarya</taxon>
        <taxon>Basidiomycota</taxon>
        <taxon>Agaricomycotina</taxon>
        <taxon>Agaricomycetes</taxon>
        <taxon>Agaricomycetidae</taxon>
        <taxon>Atheliales</taxon>
        <taxon>Atheliaceae</taxon>
        <taxon>Athelia</taxon>
    </lineage>
</organism>
<dbReference type="AlphaFoldDB" id="A0A166IL25"/>
<accession>A0A166IL25</accession>
<evidence type="ECO:0000256" key="1">
    <source>
        <dbReference type="SAM" id="SignalP"/>
    </source>
</evidence>
<keyword evidence="3" id="KW-1185">Reference proteome</keyword>
<evidence type="ECO:0000313" key="3">
    <source>
        <dbReference type="Proteomes" id="UP000076532"/>
    </source>
</evidence>
<gene>
    <name evidence="2" type="ORF">FIBSPDRAFT_862153</name>
</gene>
<evidence type="ECO:0008006" key="4">
    <source>
        <dbReference type="Google" id="ProtNLM"/>
    </source>
</evidence>
<name>A0A166IL25_9AGAM</name>
<protein>
    <recommendedName>
        <fullName evidence="4">Secreted protein</fullName>
    </recommendedName>
</protein>
<dbReference type="EMBL" id="KV417559">
    <property type="protein sequence ID" value="KZP19940.1"/>
    <property type="molecule type" value="Genomic_DNA"/>
</dbReference>
<dbReference type="Proteomes" id="UP000076532">
    <property type="component" value="Unassembled WGS sequence"/>
</dbReference>
<feature type="chain" id="PRO_5007875301" description="Secreted protein" evidence="1">
    <location>
        <begin position="19"/>
        <end position="73"/>
    </location>
</feature>
<proteinExistence type="predicted"/>
<reference evidence="2 3" key="1">
    <citation type="journal article" date="2016" name="Mol. Biol. Evol.">
        <title>Comparative Genomics of Early-Diverging Mushroom-Forming Fungi Provides Insights into the Origins of Lignocellulose Decay Capabilities.</title>
        <authorList>
            <person name="Nagy L.G."/>
            <person name="Riley R."/>
            <person name="Tritt A."/>
            <person name="Adam C."/>
            <person name="Daum C."/>
            <person name="Floudas D."/>
            <person name="Sun H."/>
            <person name="Yadav J.S."/>
            <person name="Pangilinan J."/>
            <person name="Larsson K.H."/>
            <person name="Matsuura K."/>
            <person name="Barry K."/>
            <person name="Labutti K."/>
            <person name="Kuo R."/>
            <person name="Ohm R.A."/>
            <person name="Bhattacharya S.S."/>
            <person name="Shirouzu T."/>
            <person name="Yoshinaga Y."/>
            <person name="Martin F.M."/>
            <person name="Grigoriev I.V."/>
            <person name="Hibbett D.S."/>
        </authorList>
    </citation>
    <scope>NUCLEOTIDE SEQUENCE [LARGE SCALE GENOMIC DNA]</scope>
    <source>
        <strain evidence="2 3">CBS 109695</strain>
    </source>
</reference>
<evidence type="ECO:0000313" key="2">
    <source>
        <dbReference type="EMBL" id="KZP19940.1"/>
    </source>
</evidence>